<accession>A0ABV9I882</accession>
<protein>
    <submittedName>
        <fullName evidence="4">Alpha/beta fold hydrolase</fullName>
    </submittedName>
</protein>
<dbReference type="PRINTS" id="PR00111">
    <property type="entry name" value="ABHYDROLASE"/>
</dbReference>
<sequence>MLVDGEQWVDLGGVRQWVRIEGAQRGTVPLVVVHGGPGGHHWVFERTAGRLLARERTVVYHEQRGCGRSEAPADPGAYSIPLLTQDLAELVSWLGVPQVDLLGYSFGGGLALEMASAHPQQVRRMIAQAPVLDLHDPEVIHHQLAGFLACAQGEVAARLSALSRPSPAEQLEAFWAAVDTPTVDRFLFQNPECARQNRQWWAESGLVNTGQMARALAREQAPSHSAVGRVEAPVLLLIGRHDRNVPLAHLERLAEGLTDARLVLFEHSAHFPDLEETERYTRAVVDFLA</sequence>
<dbReference type="SUPFAM" id="SSF53474">
    <property type="entry name" value="alpha/beta-Hydrolases"/>
    <property type="match status" value="1"/>
</dbReference>
<comment type="similarity">
    <text evidence="1">Belongs to the peptidase S33 family.</text>
</comment>
<keyword evidence="2 4" id="KW-0378">Hydrolase</keyword>
<dbReference type="Pfam" id="PF00561">
    <property type="entry name" value="Abhydrolase_1"/>
    <property type="match status" value="1"/>
</dbReference>
<gene>
    <name evidence="4" type="ORF">ACFO0D_06135</name>
</gene>
<dbReference type="GO" id="GO:0016787">
    <property type="term" value="F:hydrolase activity"/>
    <property type="evidence" value="ECO:0007669"/>
    <property type="project" value="UniProtKB-KW"/>
</dbReference>
<evidence type="ECO:0000313" key="5">
    <source>
        <dbReference type="Proteomes" id="UP001595952"/>
    </source>
</evidence>
<comment type="caution">
    <text evidence="4">The sequence shown here is derived from an EMBL/GenBank/DDBJ whole genome shotgun (WGS) entry which is preliminary data.</text>
</comment>
<feature type="domain" description="AB hydrolase-1" evidence="3">
    <location>
        <begin position="29"/>
        <end position="275"/>
    </location>
</feature>
<dbReference type="InterPro" id="IPR029058">
    <property type="entry name" value="AB_hydrolase_fold"/>
</dbReference>
<evidence type="ECO:0000256" key="2">
    <source>
        <dbReference type="ARBA" id="ARBA00022801"/>
    </source>
</evidence>
<dbReference type="InterPro" id="IPR000073">
    <property type="entry name" value="AB_hydrolase_1"/>
</dbReference>
<dbReference type="EMBL" id="JBHSEI010000002">
    <property type="protein sequence ID" value="MFC4637915.1"/>
    <property type="molecule type" value="Genomic_DNA"/>
</dbReference>
<dbReference type="PANTHER" id="PTHR43798:SF33">
    <property type="entry name" value="HYDROLASE, PUTATIVE (AFU_ORTHOLOGUE AFUA_2G14860)-RELATED"/>
    <property type="match status" value="1"/>
</dbReference>
<dbReference type="InterPro" id="IPR050266">
    <property type="entry name" value="AB_hydrolase_sf"/>
</dbReference>
<dbReference type="InterPro" id="IPR002410">
    <property type="entry name" value="Peptidase_S33"/>
</dbReference>
<reference evidence="5" key="1">
    <citation type="journal article" date="2019" name="Int. J. Syst. Evol. Microbiol.">
        <title>The Global Catalogue of Microorganisms (GCM) 10K type strain sequencing project: providing services to taxonomists for standard genome sequencing and annotation.</title>
        <authorList>
            <consortium name="The Broad Institute Genomics Platform"/>
            <consortium name="The Broad Institute Genome Sequencing Center for Infectious Disease"/>
            <person name="Wu L."/>
            <person name="Ma J."/>
        </authorList>
    </citation>
    <scope>NUCLEOTIDE SEQUENCE [LARGE SCALE GENOMIC DNA]</scope>
    <source>
        <strain evidence="5">CCUG 55995</strain>
    </source>
</reference>
<dbReference type="Gene3D" id="3.40.50.1820">
    <property type="entry name" value="alpha/beta hydrolase"/>
    <property type="match status" value="1"/>
</dbReference>
<evidence type="ECO:0000256" key="1">
    <source>
        <dbReference type="ARBA" id="ARBA00010088"/>
    </source>
</evidence>
<keyword evidence="5" id="KW-1185">Reference proteome</keyword>
<dbReference type="PANTHER" id="PTHR43798">
    <property type="entry name" value="MONOACYLGLYCEROL LIPASE"/>
    <property type="match status" value="1"/>
</dbReference>
<dbReference type="RefSeq" id="WP_380060940.1">
    <property type="nucleotide sequence ID" value="NZ_JBHSEI010000002.1"/>
</dbReference>
<dbReference type="PRINTS" id="PR00793">
    <property type="entry name" value="PROAMNOPTASE"/>
</dbReference>
<name>A0ABV9I882_9DEIO</name>
<proteinExistence type="inferred from homology"/>
<evidence type="ECO:0000259" key="3">
    <source>
        <dbReference type="Pfam" id="PF00561"/>
    </source>
</evidence>
<dbReference type="Proteomes" id="UP001595952">
    <property type="component" value="Unassembled WGS sequence"/>
</dbReference>
<evidence type="ECO:0000313" key="4">
    <source>
        <dbReference type="EMBL" id="MFC4637915.1"/>
    </source>
</evidence>
<organism evidence="4 5">
    <name type="scientific">Deinococcus hohokamensis</name>
    <dbReference type="NCBI Taxonomy" id="309883"/>
    <lineage>
        <taxon>Bacteria</taxon>
        <taxon>Thermotogati</taxon>
        <taxon>Deinococcota</taxon>
        <taxon>Deinococci</taxon>
        <taxon>Deinococcales</taxon>
        <taxon>Deinococcaceae</taxon>
        <taxon>Deinococcus</taxon>
    </lineage>
</organism>